<organism evidence="9">
    <name type="scientific">Hirondellea gigas</name>
    <dbReference type="NCBI Taxonomy" id="1518452"/>
    <lineage>
        <taxon>Eukaryota</taxon>
        <taxon>Metazoa</taxon>
        <taxon>Ecdysozoa</taxon>
        <taxon>Arthropoda</taxon>
        <taxon>Crustacea</taxon>
        <taxon>Multicrustacea</taxon>
        <taxon>Malacostraca</taxon>
        <taxon>Eumalacostraca</taxon>
        <taxon>Peracarida</taxon>
        <taxon>Amphipoda</taxon>
        <taxon>Amphilochidea</taxon>
        <taxon>Lysianassida</taxon>
        <taxon>Lysianassidira</taxon>
        <taxon>Lysianassoidea</taxon>
        <taxon>Lysianassidae</taxon>
        <taxon>Hirondellea</taxon>
    </lineage>
</organism>
<keyword evidence="7" id="KW-0539">Nucleus</keyword>
<sequence length="589" mass="59278">MATFGFNFGAQSTVTTTTAAPAVGGFSFGTNTNTTQNVGGGFQLGAPTTTVAATGFGGLNFATTTTAANPLLAGSSSSTVVTNPLLGGTAASTAAAGKPATALVAPLAASTGGFSLGGAPQTSTTGFSLGLSGTAASTTATTAAPTGMFGAVGLGGAVATTSATTPFSFPGFGGTSATTTTSSITAAVGLGGTNAPTLGLGGAQPPAAATGDAAGSKVEGKATKETPLPQEIFATIAAFESFKGVEKAASEANLRQSAAAFHKLGEDCKKLRNHVTQLATLHASLQHRVNMLKEKIIKDSDDVETGRRTQNTPAHLQGDNTAPEQYFSKAVQGFEAHMLACRERIEEVEKCLAVAGQVQSNETALRALVFRQHDDLQLAASHVYKLHAKLIQLNKILPCPDHLKPKPMFRAGVGDLSKLDDDATRSAVPKESSIIRSCFDLPGGSSRLGTFQMNMAKARALSLNPAPPPTQPLQAQQPLFGSNTGFGSGTGFGIQNSIPGASFGVGGTSLNFGSGSNTFSSGTSAFGIGVANNTSAFAPGTSAFGGANTSAFGVGNNSSAFSFNSPNNNTQAGSLFSSTFGQSNKLFKT</sequence>
<dbReference type="GO" id="GO:0015031">
    <property type="term" value="P:protein transport"/>
    <property type="evidence" value="ECO:0007669"/>
    <property type="project" value="UniProtKB-KW"/>
</dbReference>
<proteinExistence type="evidence at transcript level"/>
<evidence type="ECO:0000256" key="8">
    <source>
        <dbReference type="SAM" id="MobiDB-lite"/>
    </source>
</evidence>
<evidence type="ECO:0000256" key="4">
    <source>
        <dbReference type="ARBA" id="ARBA00022927"/>
    </source>
</evidence>
<feature type="compositionally biased region" description="Low complexity" evidence="8">
    <location>
        <begin position="197"/>
        <end position="215"/>
    </location>
</feature>
<comment type="subcellular location">
    <subcellularLocation>
        <location evidence="1">Nucleus</location>
        <location evidence="1">Nuclear pore complex</location>
    </subcellularLocation>
</comment>
<evidence type="ECO:0000256" key="1">
    <source>
        <dbReference type="ARBA" id="ARBA00004567"/>
    </source>
</evidence>
<keyword evidence="2" id="KW-0813">Transport</keyword>
<reference evidence="9" key="1">
    <citation type="journal article" date="2018" name="Biosci. Biotechnol. Biochem.">
        <title>Polysaccharide hydrolase of the hadal zone amphipods Hirondellea gigas.</title>
        <authorList>
            <person name="Kobayashi H."/>
            <person name="Nagahama T."/>
            <person name="Arai W."/>
            <person name="Sasagawa Y."/>
            <person name="Umeda M."/>
            <person name="Hayashi T."/>
            <person name="Nikaido I."/>
            <person name="Watanabe H."/>
            <person name="Oguri K."/>
            <person name="Kitazato H."/>
            <person name="Fujioka K."/>
            <person name="Kido Y."/>
            <person name="Takami H."/>
        </authorList>
    </citation>
    <scope>NUCLEOTIDE SEQUENCE</scope>
    <source>
        <tissue evidence="9">Whole body</tissue>
    </source>
</reference>
<dbReference type="Gene3D" id="6.10.140.1350">
    <property type="match status" value="1"/>
</dbReference>
<dbReference type="EMBL" id="IACF01004326">
    <property type="protein sequence ID" value="LAB69920.1"/>
    <property type="molecule type" value="mRNA"/>
</dbReference>
<dbReference type="GO" id="GO:0005643">
    <property type="term" value="C:nuclear pore"/>
    <property type="evidence" value="ECO:0007669"/>
    <property type="project" value="UniProtKB-SubCell"/>
</dbReference>
<feature type="compositionally biased region" description="Polar residues" evidence="8">
    <location>
        <begin position="308"/>
        <end position="321"/>
    </location>
</feature>
<dbReference type="GO" id="GO:0051028">
    <property type="term" value="P:mRNA transport"/>
    <property type="evidence" value="ECO:0007669"/>
    <property type="project" value="UniProtKB-KW"/>
</dbReference>
<feature type="region of interest" description="Disordered" evidence="8">
    <location>
        <begin position="197"/>
        <end position="223"/>
    </location>
</feature>
<evidence type="ECO:0000256" key="5">
    <source>
        <dbReference type="ARBA" id="ARBA00023010"/>
    </source>
</evidence>
<evidence type="ECO:0000256" key="7">
    <source>
        <dbReference type="ARBA" id="ARBA00023242"/>
    </source>
</evidence>
<keyword evidence="4" id="KW-0653">Protein transport</keyword>
<evidence type="ECO:0000256" key="3">
    <source>
        <dbReference type="ARBA" id="ARBA00022816"/>
    </source>
</evidence>
<dbReference type="PANTHER" id="PTHR13437">
    <property type="entry name" value="NUCLEOPORIN P58/P45 NUCLEOPORIN-LIKE PROTEIN 1"/>
    <property type="match status" value="1"/>
</dbReference>
<keyword evidence="5" id="KW-0811">Translocation</keyword>
<protein>
    <submittedName>
        <fullName evidence="9">Nucleoporin p58/p45-like</fullName>
    </submittedName>
</protein>
<dbReference type="Pfam" id="PF15967">
    <property type="entry name" value="Nucleoporin_FG2"/>
    <property type="match status" value="1"/>
</dbReference>
<keyword evidence="6" id="KW-0906">Nuclear pore complex</keyword>
<evidence type="ECO:0000256" key="6">
    <source>
        <dbReference type="ARBA" id="ARBA00023132"/>
    </source>
</evidence>
<feature type="region of interest" description="Disordered" evidence="8">
    <location>
        <begin position="300"/>
        <end position="321"/>
    </location>
</feature>
<dbReference type="InterPro" id="IPR024882">
    <property type="entry name" value="NUP58/p45/49"/>
</dbReference>
<evidence type="ECO:0000256" key="2">
    <source>
        <dbReference type="ARBA" id="ARBA00022448"/>
    </source>
</evidence>
<dbReference type="GO" id="GO:0017056">
    <property type="term" value="F:structural constituent of nuclear pore"/>
    <property type="evidence" value="ECO:0007669"/>
    <property type="project" value="InterPro"/>
</dbReference>
<keyword evidence="3" id="KW-0509">mRNA transport</keyword>
<dbReference type="PANTHER" id="PTHR13437:SF2">
    <property type="entry name" value="NUCLEOPORIN P58_P45"/>
    <property type="match status" value="1"/>
</dbReference>
<dbReference type="GO" id="GO:0008139">
    <property type="term" value="F:nuclear localization sequence binding"/>
    <property type="evidence" value="ECO:0007669"/>
    <property type="project" value="InterPro"/>
</dbReference>
<dbReference type="AlphaFoldDB" id="A0A2P2I7P8"/>
<accession>A0A2P2I7P8</accession>
<name>A0A2P2I7P8_9CRUS</name>
<evidence type="ECO:0000313" key="9">
    <source>
        <dbReference type="EMBL" id="LAB69920.1"/>
    </source>
</evidence>